<comment type="similarity">
    <text evidence="2 8">Belongs to the cutinase family.</text>
</comment>
<feature type="chain" id="PRO_5045005708" description="Cutinase" evidence="8">
    <location>
        <begin position="26"/>
        <end position="210"/>
    </location>
</feature>
<dbReference type="RefSeq" id="WP_255058097.1">
    <property type="nucleotide sequence ID" value="NZ_JANDBD010000001.1"/>
</dbReference>
<dbReference type="EC" id="3.1.1.-" evidence="8"/>
<name>A0ABT1LY44_9MYCO</name>
<accession>A0ABT1LY44</accession>
<evidence type="ECO:0000256" key="1">
    <source>
        <dbReference type="ARBA" id="ARBA00004613"/>
    </source>
</evidence>
<evidence type="ECO:0000256" key="8">
    <source>
        <dbReference type="RuleBase" id="RU361263"/>
    </source>
</evidence>
<evidence type="ECO:0000256" key="2">
    <source>
        <dbReference type="ARBA" id="ARBA00007534"/>
    </source>
</evidence>
<sequence>MGPSAITPTARRVLTLVAAPLLATAAVIAPAISTAPPIPTASASCPDVEVVFARGRQEPPGVGQIGDALVNALRSQTSLSVGVYGVNYPADLSAASGADDMRAHAQSMASSCPNTRLVLGGYSLGATAADLMARGGVSSSANRQIAAIALFGNAGKRLGPAPAFAGRTIDQCADGDPICGRGIDWPSHLQPSYLSSGLIDQAASYAAGKL</sequence>
<keyword evidence="7" id="KW-1015">Disulfide bond</keyword>
<dbReference type="InterPro" id="IPR029058">
    <property type="entry name" value="AB_hydrolase_fold"/>
</dbReference>
<keyword evidence="5 8" id="KW-0732">Signal</keyword>
<evidence type="ECO:0000256" key="6">
    <source>
        <dbReference type="ARBA" id="ARBA00022801"/>
    </source>
</evidence>
<evidence type="ECO:0000313" key="9">
    <source>
        <dbReference type="EMBL" id="MCP9271127.1"/>
    </source>
</evidence>
<gene>
    <name evidence="9" type="ORF">NM203_02875</name>
</gene>
<proteinExistence type="inferred from homology"/>
<comment type="caution">
    <text evidence="9">The sequence shown here is derived from an EMBL/GenBank/DDBJ whole genome shotgun (WGS) entry which is preliminary data.</text>
</comment>
<comment type="subcellular location">
    <subcellularLocation>
        <location evidence="1 8">Secreted</location>
    </subcellularLocation>
</comment>
<protein>
    <recommendedName>
        <fullName evidence="8">Cutinase</fullName>
        <ecNumber evidence="8">3.1.1.-</ecNumber>
    </recommendedName>
</protein>
<keyword evidence="6 8" id="KW-0378">Hydrolase</keyword>
<evidence type="ECO:0000256" key="4">
    <source>
        <dbReference type="ARBA" id="ARBA00022525"/>
    </source>
</evidence>
<evidence type="ECO:0000313" key="10">
    <source>
        <dbReference type="Proteomes" id="UP001651690"/>
    </source>
</evidence>
<keyword evidence="10" id="KW-1185">Reference proteome</keyword>
<dbReference type="SMART" id="SM01110">
    <property type="entry name" value="Cutinase"/>
    <property type="match status" value="1"/>
</dbReference>
<dbReference type="SUPFAM" id="SSF53474">
    <property type="entry name" value="alpha/beta-Hydrolases"/>
    <property type="match status" value="1"/>
</dbReference>
<comment type="function">
    <text evidence="8">Catalyzes the hydrolysis of complex carboxylic polyesters found in the cell wall of plants. Degrades cutin, a macromolecule that forms the structure of the plant cuticle.</text>
</comment>
<dbReference type="PANTHER" id="PTHR33630">
    <property type="entry name" value="CUTINASE RV1984C-RELATED-RELATED"/>
    <property type="match status" value="1"/>
</dbReference>
<dbReference type="Proteomes" id="UP001651690">
    <property type="component" value="Unassembled WGS sequence"/>
</dbReference>
<evidence type="ECO:0000256" key="7">
    <source>
        <dbReference type="ARBA" id="ARBA00023157"/>
    </source>
</evidence>
<dbReference type="Gene3D" id="3.40.50.1820">
    <property type="entry name" value="alpha/beta hydrolase"/>
    <property type="match status" value="1"/>
</dbReference>
<dbReference type="PROSITE" id="PS00155">
    <property type="entry name" value="CUTINASE_1"/>
    <property type="match status" value="1"/>
</dbReference>
<dbReference type="InterPro" id="IPR043580">
    <property type="entry name" value="CUTINASE_1"/>
</dbReference>
<evidence type="ECO:0000256" key="3">
    <source>
        <dbReference type="ARBA" id="ARBA00022487"/>
    </source>
</evidence>
<evidence type="ECO:0000256" key="5">
    <source>
        <dbReference type="ARBA" id="ARBA00022729"/>
    </source>
</evidence>
<keyword evidence="3 8" id="KW-0719">Serine esterase</keyword>
<dbReference type="EMBL" id="JANDBD010000001">
    <property type="protein sequence ID" value="MCP9271127.1"/>
    <property type="molecule type" value="Genomic_DNA"/>
</dbReference>
<feature type="signal peptide" evidence="8">
    <location>
        <begin position="1"/>
        <end position="25"/>
    </location>
</feature>
<dbReference type="InterPro" id="IPR000675">
    <property type="entry name" value="Cutinase/axe"/>
</dbReference>
<keyword evidence="4 8" id="KW-0964">Secreted</keyword>
<dbReference type="Pfam" id="PF01083">
    <property type="entry name" value="Cutinase"/>
    <property type="match status" value="1"/>
</dbReference>
<organism evidence="9 10">
    <name type="scientific">Mycolicibacterium arenosum</name>
    <dbReference type="NCBI Taxonomy" id="2952157"/>
    <lineage>
        <taxon>Bacteria</taxon>
        <taxon>Bacillati</taxon>
        <taxon>Actinomycetota</taxon>
        <taxon>Actinomycetes</taxon>
        <taxon>Mycobacteriales</taxon>
        <taxon>Mycobacteriaceae</taxon>
        <taxon>Mycolicibacterium</taxon>
    </lineage>
</organism>
<reference evidence="9 10" key="1">
    <citation type="submission" date="2022-06" db="EMBL/GenBank/DDBJ databases">
        <title>Mycolicibacterium sp. CAU 1645 isolated from seawater.</title>
        <authorList>
            <person name="Kim W."/>
        </authorList>
    </citation>
    <scope>NUCLEOTIDE SEQUENCE [LARGE SCALE GENOMIC DNA]</scope>
    <source>
        <strain evidence="9 10">CAU 1645</strain>
    </source>
</reference>
<dbReference type="PANTHER" id="PTHR33630:SF9">
    <property type="entry name" value="CUTINASE 4"/>
    <property type="match status" value="1"/>
</dbReference>